<keyword evidence="2" id="KW-1185">Reference proteome</keyword>
<sequence>MRECSRVTQLGESTRRIQKTMRHGASYKGDDCVVGERECCTLGVRQRYARDAPRLAYNFPYQEHSALAYAVRTQADLRV</sequence>
<evidence type="ECO:0000313" key="2">
    <source>
        <dbReference type="Proteomes" id="UP000299102"/>
    </source>
</evidence>
<protein>
    <submittedName>
        <fullName evidence="1">Uncharacterized protein</fullName>
    </submittedName>
</protein>
<dbReference type="Proteomes" id="UP000299102">
    <property type="component" value="Unassembled WGS sequence"/>
</dbReference>
<gene>
    <name evidence="1" type="ORF">EVAR_50903_1</name>
</gene>
<evidence type="ECO:0000313" key="1">
    <source>
        <dbReference type="EMBL" id="GBP72601.1"/>
    </source>
</evidence>
<reference evidence="1 2" key="1">
    <citation type="journal article" date="2019" name="Commun. Biol.">
        <title>The bagworm genome reveals a unique fibroin gene that provides high tensile strength.</title>
        <authorList>
            <person name="Kono N."/>
            <person name="Nakamura H."/>
            <person name="Ohtoshi R."/>
            <person name="Tomita M."/>
            <person name="Numata K."/>
            <person name="Arakawa K."/>
        </authorList>
    </citation>
    <scope>NUCLEOTIDE SEQUENCE [LARGE SCALE GENOMIC DNA]</scope>
</reference>
<comment type="caution">
    <text evidence="1">The sequence shown here is derived from an EMBL/GenBank/DDBJ whole genome shotgun (WGS) entry which is preliminary data.</text>
</comment>
<dbReference type="AlphaFoldDB" id="A0A4C1Y8M1"/>
<accession>A0A4C1Y8M1</accession>
<organism evidence="1 2">
    <name type="scientific">Eumeta variegata</name>
    <name type="common">Bagworm moth</name>
    <name type="synonym">Eumeta japonica</name>
    <dbReference type="NCBI Taxonomy" id="151549"/>
    <lineage>
        <taxon>Eukaryota</taxon>
        <taxon>Metazoa</taxon>
        <taxon>Ecdysozoa</taxon>
        <taxon>Arthropoda</taxon>
        <taxon>Hexapoda</taxon>
        <taxon>Insecta</taxon>
        <taxon>Pterygota</taxon>
        <taxon>Neoptera</taxon>
        <taxon>Endopterygota</taxon>
        <taxon>Lepidoptera</taxon>
        <taxon>Glossata</taxon>
        <taxon>Ditrysia</taxon>
        <taxon>Tineoidea</taxon>
        <taxon>Psychidae</taxon>
        <taxon>Oiketicinae</taxon>
        <taxon>Eumeta</taxon>
    </lineage>
</organism>
<proteinExistence type="predicted"/>
<dbReference type="EMBL" id="BGZK01001151">
    <property type="protein sequence ID" value="GBP72601.1"/>
    <property type="molecule type" value="Genomic_DNA"/>
</dbReference>
<name>A0A4C1Y8M1_EUMVA</name>